<comment type="similarity">
    <text evidence="1">Belongs to the transglycosylase Slt family.</text>
</comment>
<evidence type="ECO:0000256" key="3">
    <source>
        <dbReference type="SAM" id="MobiDB-lite"/>
    </source>
</evidence>
<evidence type="ECO:0000256" key="2">
    <source>
        <dbReference type="ARBA" id="ARBA00009387"/>
    </source>
</evidence>
<sequence length="217" mass="22372">MKKLTVFTAAIAAAMLTIAAGAARADRFDPQLGGRGLVVNKEAEVKKAVAKPAANPAAKPEKTASKKKAPAKARKTPAKKAAASSSATSGTQYSTLISQYAASYGVPVSLAHAVIKVESNYRPNVVGRAGEIGLMQIKPSTARMMGYSGSAKGLFNPETNIKYGMKYLAKAHSLGGGTTCGTILKYNAGHAAKRMNPVSSAYCGKVKVHMASAAPTS</sequence>
<feature type="region of interest" description="Disordered" evidence="3">
    <location>
        <begin position="50"/>
        <end position="85"/>
    </location>
</feature>
<gene>
    <name evidence="6" type="ORF">ABID44_001143</name>
</gene>
<dbReference type="InterPro" id="IPR008258">
    <property type="entry name" value="Transglycosylase_SLT_dom_1"/>
</dbReference>
<keyword evidence="7" id="KW-1185">Reference proteome</keyword>
<feature type="signal peptide" evidence="4">
    <location>
        <begin position="1"/>
        <end position="25"/>
    </location>
</feature>
<dbReference type="PANTHER" id="PTHR37423:SF2">
    <property type="entry name" value="MEMBRANE-BOUND LYTIC MUREIN TRANSGLYCOSYLASE C"/>
    <property type="match status" value="1"/>
</dbReference>
<accession>A0ABV2KLD7</accession>
<dbReference type="RefSeq" id="WP_354150720.1">
    <property type="nucleotide sequence ID" value="NZ_JBEPMN010000003.1"/>
</dbReference>
<evidence type="ECO:0000256" key="4">
    <source>
        <dbReference type="SAM" id="SignalP"/>
    </source>
</evidence>
<comment type="caution">
    <text evidence="6">The sequence shown here is derived from an EMBL/GenBank/DDBJ whole genome shotgun (WGS) entry which is preliminary data.</text>
</comment>
<reference evidence="6 7" key="1">
    <citation type="submission" date="2024-06" db="EMBL/GenBank/DDBJ databases">
        <title>Genomic Encyclopedia of Type Strains, Phase IV (KMG-IV): sequencing the most valuable type-strain genomes for metagenomic binning, comparative biology and taxonomic classification.</title>
        <authorList>
            <person name="Goeker M."/>
        </authorList>
    </citation>
    <scope>NUCLEOTIDE SEQUENCE [LARGE SCALE GENOMIC DNA]</scope>
    <source>
        <strain evidence="6 7">DSM 19730</strain>
    </source>
</reference>
<protein>
    <submittedName>
        <fullName evidence="6">Soluble lytic murein transglycosylase-like protein</fullName>
    </submittedName>
</protein>
<feature type="domain" description="Transglycosylase SLT" evidence="5">
    <location>
        <begin position="96"/>
        <end position="194"/>
    </location>
</feature>
<proteinExistence type="inferred from homology"/>
<dbReference type="CDD" id="cd16896">
    <property type="entry name" value="LT_Slt70-like"/>
    <property type="match status" value="1"/>
</dbReference>
<dbReference type="Proteomes" id="UP001549143">
    <property type="component" value="Unassembled WGS sequence"/>
</dbReference>
<evidence type="ECO:0000313" key="6">
    <source>
        <dbReference type="EMBL" id="MET3660828.1"/>
    </source>
</evidence>
<dbReference type="EMBL" id="JBEPMN010000003">
    <property type="protein sequence ID" value="MET3660828.1"/>
    <property type="molecule type" value="Genomic_DNA"/>
</dbReference>
<dbReference type="PANTHER" id="PTHR37423">
    <property type="entry name" value="SOLUBLE LYTIC MUREIN TRANSGLYCOSYLASE-RELATED"/>
    <property type="match status" value="1"/>
</dbReference>
<feature type="compositionally biased region" description="Basic residues" evidence="3">
    <location>
        <begin position="65"/>
        <end position="78"/>
    </location>
</feature>
<dbReference type="SUPFAM" id="SSF53955">
    <property type="entry name" value="Lysozyme-like"/>
    <property type="match status" value="1"/>
</dbReference>
<organism evidence="6 7">
    <name type="scientific">Aquamicrobium ahrensii</name>
    <dbReference type="NCBI Taxonomy" id="469551"/>
    <lineage>
        <taxon>Bacteria</taxon>
        <taxon>Pseudomonadati</taxon>
        <taxon>Pseudomonadota</taxon>
        <taxon>Alphaproteobacteria</taxon>
        <taxon>Hyphomicrobiales</taxon>
        <taxon>Phyllobacteriaceae</taxon>
        <taxon>Aquamicrobium</taxon>
    </lineage>
</organism>
<evidence type="ECO:0000313" key="7">
    <source>
        <dbReference type="Proteomes" id="UP001549143"/>
    </source>
</evidence>
<feature type="chain" id="PRO_5045964430" evidence="4">
    <location>
        <begin position="26"/>
        <end position="217"/>
    </location>
</feature>
<comment type="similarity">
    <text evidence="2">Belongs to the virb1 family.</text>
</comment>
<name>A0ABV2KLD7_9HYPH</name>
<keyword evidence="4" id="KW-0732">Signal</keyword>
<dbReference type="Pfam" id="PF01464">
    <property type="entry name" value="SLT"/>
    <property type="match status" value="1"/>
</dbReference>
<dbReference type="InterPro" id="IPR023346">
    <property type="entry name" value="Lysozyme-like_dom_sf"/>
</dbReference>
<evidence type="ECO:0000259" key="5">
    <source>
        <dbReference type="Pfam" id="PF01464"/>
    </source>
</evidence>
<dbReference type="Gene3D" id="1.10.530.10">
    <property type="match status" value="1"/>
</dbReference>
<evidence type="ECO:0000256" key="1">
    <source>
        <dbReference type="ARBA" id="ARBA00007734"/>
    </source>
</evidence>